<organism evidence="1 2">
    <name type="scientific">Holothuria leucospilota</name>
    <name type="common">Black long sea cucumber</name>
    <name type="synonym">Mertensiothuria leucospilota</name>
    <dbReference type="NCBI Taxonomy" id="206669"/>
    <lineage>
        <taxon>Eukaryota</taxon>
        <taxon>Metazoa</taxon>
        <taxon>Echinodermata</taxon>
        <taxon>Eleutherozoa</taxon>
        <taxon>Echinozoa</taxon>
        <taxon>Holothuroidea</taxon>
        <taxon>Aspidochirotacea</taxon>
        <taxon>Aspidochirotida</taxon>
        <taxon>Holothuriidae</taxon>
        <taxon>Holothuria</taxon>
    </lineage>
</organism>
<reference evidence="1" key="1">
    <citation type="submission" date="2021-10" db="EMBL/GenBank/DDBJ databases">
        <title>Tropical sea cucumber genome reveals ecological adaptation and Cuvierian tubules defense mechanism.</title>
        <authorList>
            <person name="Chen T."/>
        </authorList>
    </citation>
    <scope>NUCLEOTIDE SEQUENCE</scope>
    <source>
        <strain evidence="1">Nanhai2018</strain>
        <tissue evidence="1">Muscle</tissue>
    </source>
</reference>
<comment type="caution">
    <text evidence="1">The sequence shown here is derived from an EMBL/GenBank/DDBJ whole genome shotgun (WGS) entry which is preliminary data.</text>
</comment>
<gene>
    <name evidence="1" type="ORF">HOLleu_10146</name>
</gene>
<protein>
    <submittedName>
        <fullName evidence="1">Uncharacterized protein</fullName>
    </submittedName>
</protein>
<name>A0A9Q1HFH4_HOLLE</name>
<sequence length="261" mass="28708">MATKEIPEKISFGILGCIQMFPLAKIVTLLDQGHGLLERFLITVPLCLRPTPTQTKEAKERLSELPPVSYADIGSLLCEKLTPGTEFHFSDEASELINKLDEDFINEINEAISNGHVPPKSKRIDLLVRVSVAIHIITILTTSLLDGVSEELLNITSEIPLSIVEAALYYVDYCENQKAILSAFVMDIVAMVMDSPRTQPSSLAIKLATLLFPGKAVTYRSLRGSGSRSVRGITVQEFETAIDDLKELGKVTQVRVPRSAN</sequence>
<dbReference type="EMBL" id="JAIZAY010000004">
    <property type="protein sequence ID" value="KAJ8043171.1"/>
    <property type="molecule type" value="Genomic_DNA"/>
</dbReference>
<accession>A0A9Q1HFH4</accession>
<evidence type="ECO:0000313" key="2">
    <source>
        <dbReference type="Proteomes" id="UP001152320"/>
    </source>
</evidence>
<evidence type="ECO:0000313" key="1">
    <source>
        <dbReference type="EMBL" id="KAJ8043171.1"/>
    </source>
</evidence>
<dbReference type="AlphaFoldDB" id="A0A9Q1HFH4"/>
<proteinExistence type="predicted"/>
<dbReference type="Proteomes" id="UP001152320">
    <property type="component" value="Chromosome 4"/>
</dbReference>
<keyword evidence="2" id="KW-1185">Reference proteome</keyword>
<dbReference type="OrthoDB" id="5980337at2759"/>